<dbReference type="Pfam" id="PF04991">
    <property type="entry name" value="LicD"/>
    <property type="match status" value="1"/>
</dbReference>
<name>A0ABV1IKH1_9FIRM</name>
<evidence type="ECO:0000259" key="1">
    <source>
        <dbReference type="Pfam" id="PF04991"/>
    </source>
</evidence>
<dbReference type="PANTHER" id="PTHR43404:SF2">
    <property type="entry name" value="LIPOPOLYSACCHARIDE CHOLINEPHOSPHOTRANSFERASE LICD"/>
    <property type="match status" value="1"/>
</dbReference>
<proteinExistence type="predicted"/>
<dbReference type="PANTHER" id="PTHR43404">
    <property type="entry name" value="LIPOPOLYSACCHARIDE CHOLINEPHOSPHOTRANSFERASE LICD"/>
    <property type="match status" value="1"/>
</dbReference>
<evidence type="ECO:0000313" key="2">
    <source>
        <dbReference type="EMBL" id="MEQ2687314.1"/>
    </source>
</evidence>
<feature type="domain" description="LicD/FKTN/FKRP nucleotidyltransferase" evidence="1">
    <location>
        <begin position="45"/>
        <end position="285"/>
    </location>
</feature>
<accession>A0ABV1IKH1</accession>
<organism evidence="2 3">
    <name type="scientific">Faecalibacterium longum</name>
    <dbReference type="NCBI Taxonomy" id="1851428"/>
    <lineage>
        <taxon>Bacteria</taxon>
        <taxon>Bacillati</taxon>
        <taxon>Bacillota</taxon>
        <taxon>Clostridia</taxon>
        <taxon>Eubacteriales</taxon>
        <taxon>Oscillospiraceae</taxon>
        <taxon>Faecalibacterium</taxon>
    </lineage>
</organism>
<evidence type="ECO:0000313" key="3">
    <source>
        <dbReference type="Proteomes" id="UP001439984"/>
    </source>
</evidence>
<dbReference type="EMBL" id="JBBNIB010000092">
    <property type="protein sequence ID" value="MEQ2687314.1"/>
    <property type="molecule type" value="Genomic_DNA"/>
</dbReference>
<dbReference type="RefSeq" id="WP_158565158.1">
    <property type="nucleotide sequence ID" value="NZ_JBBNIB010000092.1"/>
</dbReference>
<gene>
    <name evidence="2" type="ORF">AAAU72_03830</name>
</gene>
<keyword evidence="3" id="KW-1185">Reference proteome</keyword>
<dbReference type="InterPro" id="IPR052942">
    <property type="entry name" value="LPS_cholinephosphotransferase"/>
</dbReference>
<comment type="caution">
    <text evidence="2">The sequence shown here is derived from an EMBL/GenBank/DDBJ whole genome shotgun (WGS) entry which is preliminary data.</text>
</comment>
<dbReference type="InterPro" id="IPR007074">
    <property type="entry name" value="LicD/FKTN/FKRP_NTP_transf"/>
</dbReference>
<reference evidence="2 3" key="1">
    <citation type="submission" date="2024-04" db="EMBL/GenBank/DDBJ databases">
        <title>Human intestinal bacterial collection.</title>
        <authorList>
            <person name="Pauvert C."/>
            <person name="Hitch T.C.A."/>
            <person name="Clavel T."/>
        </authorList>
    </citation>
    <scope>NUCLEOTIDE SEQUENCE [LARGE SCALE GENOMIC DNA]</scope>
    <source>
        <strain evidence="2 3">CLA-AA-H236</strain>
    </source>
</reference>
<sequence>MVDLKLQLPDGFLNEEVRCGYTVTKQRKEVWAVELDLLQEFMRVCNKYGLKYCADGGTLLGAIRHHGFIPWDDDLDIAMLRSDFEKLNEVAPAEFKKPYFWQTEETDKGSARGHAQLRNSDTTGIIKTEYERQRNNNFNQGIFIDIFPFDTVVDDEEKLAEQDLKRMELLTKYREILDSGDYFYYKPWVDEVGKRHFNLKKACRHFKHKLLRDSYVPIYNQFIKEITRYNDIDNSKYVADLCMPLPIKRIRRFRADFDNLKEVDFEFLEIPVFANYDRNLKMLYGNDYMTPINTNSEHGGLILDTNKSYKWYLEKRR</sequence>
<dbReference type="Proteomes" id="UP001439984">
    <property type="component" value="Unassembled WGS sequence"/>
</dbReference>
<protein>
    <submittedName>
        <fullName evidence="2">LicD family protein</fullName>
    </submittedName>
</protein>